<dbReference type="GO" id="GO:0016811">
    <property type="term" value="F:hydrolase activity, acting on carbon-nitrogen (but not peptide) bonds, in linear amides"/>
    <property type="evidence" value="ECO:0007669"/>
    <property type="project" value="TreeGrafter"/>
</dbReference>
<gene>
    <name evidence="1" type="ORF">BDD43_1555</name>
</gene>
<dbReference type="InterPro" id="IPR003737">
    <property type="entry name" value="GlcNAc_PI_deacetylase-related"/>
</dbReference>
<accession>A0A495IZZ8</accession>
<dbReference type="Gene3D" id="3.40.50.10320">
    <property type="entry name" value="LmbE-like"/>
    <property type="match status" value="1"/>
</dbReference>
<dbReference type="PANTHER" id="PTHR12993">
    <property type="entry name" value="N-ACETYLGLUCOSAMINYL-PHOSPHATIDYLINOSITOL DE-N-ACETYLASE-RELATED"/>
    <property type="match status" value="1"/>
</dbReference>
<dbReference type="OrthoDB" id="937663at2"/>
<dbReference type="AlphaFoldDB" id="A0A495IZZ8"/>
<name>A0A495IZZ8_9SPHI</name>
<dbReference type="InterPro" id="IPR024078">
    <property type="entry name" value="LmbE-like_dom_sf"/>
</dbReference>
<dbReference type="RefSeq" id="WP_121197114.1">
    <property type="nucleotide sequence ID" value="NZ_RBKU01000001.1"/>
</dbReference>
<evidence type="ECO:0000313" key="1">
    <source>
        <dbReference type="EMBL" id="RKR81409.1"/>
    </source>
</evidence>
<protein>
    <submittedName>
        <fullName evidence="1">LmbE family N-acetylglucosaminyl deacetylase</fullName>
    </submittedName>
</protein>
<organism evidence="1 2">
    <name type="scientific">Mucilaginibacter gracilis</name>
    <dbReference type="NCBI Taxonomy" id="423350"/>
    <lineage>
        <taxon>Bacteria</taxon>
        <taxon>Pseudomonadati</taxon>
        <taxon>Bacteroidota</taxon>
        <taxon>Sphingobacteriia</taxon>
        <taxon>Sphingobacteriales</taxon>
        <taxon>Sphingobacteriaceae</taxon>
        <taxon>Mucilaginibacter</taxon>
    </lineage>
</organism>
<dbReference type="SUPFAM" id="SSF102588">
    <property type="entry name" value="LmbE-like"/>
    <property type="match status" value="1"/>
</dbReference>
<dbReference type="PANTHER" id="PTHR12993:SF11">
    <property type="entry name" value="N-ACETYLGLUCOSAMINYL-PHOSPHATIDYLINOSITOL DE-N-ACETYLASE"/>
    <property type="match status" value="1"/>
</dbReference>
<dbReference type="Pfam" id="PF02585">
    <property type="entry name" value="PIG-L"/>
    <property type="match status" value="1"/>
</dbReference>
<dbReference type="EMBL" id="RBKU01000001">
    <property type="protein sequence ID" value="RKR81409.1"/>
    <property type="molecule type" value="Genomic_DNA"/>
</dbReference>
<reference evidence="1 2" key="1">
    <citation type="submission" date="2018-10" db="EMBL/GenBank/DDBJ databases">
        <title>Genomic Encyclopedia of Archaeal and Bacterial Type Strains, Phase II (KMG-II): from individual species to whole genera.</title>
        <authorList>
            <person name="Goeker M."/>
        </authorList>
    </citation>
    <scope>NUCLEOTIDE SEQUENCE [LARGE SCALE GENOMIC DNA]</scope>
    <source>
        <strain evidence="1 2">DSM 18602</strain>
    </source>
</reference>
<comment type="caution">
    <text evidence="1">The sequence shown here is derived from an EMBL/GenBank/DDBJ whole genome shotgun (WGS) entry which is preliminary data.</text>
</comment>
<sequence length="305" mass="34485">MAEIKLFTAFFYFLLFNLLWTAAAAQTQTTLPHVLVVMAHPDDESVFSVALYKIAKEHHGIVDILTVTNGEAGYKYSTLAENFYGVELTNEKTGRANLPRIRKREVMNAGNILGVSQYYFLDQLDSHYGINEREPLDTSWDVSMVKTRIKQLLIKNKYDFVFTLLPEPGTHAGHKAATLLALDVISELPEGGRPVVLGGITHNKVDSVFKFSHYANYRNTQTVGDTSMFAVNRLAAFSYKNRVNYKVIVNWEIAEHKSQGVMQMAMNDGDYEQFWYFAISGKAGIEKAAKLFADLKITPYVPKKY</sequence>
<keyword evidence="2" id="KW-1185">Reference proteome</keyword>
<proteinExistence type="predicted"/>
<dbReference type="Proteomes" id="UP000268007">
    <property type="component" value="Unassembled WGS sequence"/>
</dbReference>
<evidence type="ECO:0000313" key="2">
    <source>
        <dbReference type="Proteomes" id="UP000268007"/>
    </source>
</evidence>